<name>A0A9D1LEU8_9FIRM</name>
<evidence type="ECO:0000256" key="1">
    <source>
        <dbReference type="ARBA" id="ARBA00006484"/>
    </source>
</evidence>
<reference evidence="4" key="1">
    <citation type="submission" date="2020-10" db="EMBL/GenBank/DDBJ databases">
        <authorList>
            <person name="Gilroy R."/>
        </authorList>
    </citation>
    <scope>NUCLEOTIDE SEQUENCE</scope>
    <source>
        <strain evidence="4">ChiGjej1B1-19959</strain>
    </source>
</reference>
<evidence type="ECO:0000313" key="5">
    <source>
        <dbReference type="Proteomes" id="UP000824071"/>
    </source>
</evidence>
<dbReference type="GO" id="GO:0008202">
    <property type="term" value="P:steroid metabolic process"/>
    <property type="evidence" value="ECO:0007669"/>
    <property type="project" value="UniProtKB-KW"/>
</dbReference>
<dbReference type="InterPro" id="IPR002347">
    <property type="entry name" value="SDR_fam"/>
</dbReference>
<comment type="similarity">
    <text evidence="1">Belongs to the short-chain dehydrogenases/reductases (SDR) family.</text>
</comment>
<dbReference type="InterPro" id="IPR050259">
    <property type="entry name" value="SDR"/>
</dbReference>
<dbReference type="EMBL" id="DVMW01000034">
    <property type="protein sequence ID" value="HIU36087.1"/>
    <property type="molecule type" value="Genomic_DNA"/>
</dbReference>
<dbReference type="NCBIfam" id="NF009466">
    <property type="entry name" value="PRK12826.1-2"/>
    <property type="match status" value="1"/>
</dbReference>
<dbReference type="Gene3D" id="3.40.50.720">
    <property type="entry name" value="NAD(P)-binding Rossmann-like Domain"/>
    <property type="match status" value="1"/>
</dbReference>
<protein>
    <submittedName>
        <fullName evidence="4">3-oxoacyl-ACP reductase FabG</fullName>
    </submittedName>
</protein>
<dbReference type="Proteomes" id="UP000824071">
    <property type="component" value="Unassembled WGS sequence"/>
</dbReference>
<comment type="caution">
    <text evidence="4">The sequence shown here is derived from an EMBL/GenBank/DDBJ whole genome shotgun (WGS) entry which is preliminary data.</text>
</comment>
<keyword evidence="2" id="KW-0560">Oxidoreductase</keyword>
<reference evidence="4" key="2">
    <citation type="journal article" date="2021" name="PeerJ">
        <title>Extensive microbial diversity within the chicken gut microbiome revealed by metagenomics and culture.</title>
        <authorList>
            <person name="Gilroy R."/>
            <person name="Ravi A."/>
            <person name="Getino M."/>
            <person name="Pursley I."/>
            <person name="Horton D.L."/>
            <person name="Alikhan N.F."/>
            <person name="Baker D."/>
            <person name="Gharbi K."/>
            <person name="Hall N."/>
            <person name="Watson M."/>
            <person name="Adriaenssens E.M."/>
            <person name="Foster-Nyarko E."/>
            <person name="Jarju S."/>
            <person name="Secka A."/>
            <person name="Antonio M."/>
            <person name="Oren A."/>
            <person name="Chaudhuri R.R."/>
            <person name="La Ragione R."/>
            <person name="Hildebrand F."/>
            <person name="Pallen M.J."/>
        </authorList>
    </citation>
    <scope>NUCLEOTIDE SEQUENCE</scope>
    <source>
        <strain evidence="4">ChiGjej1B1-19959</strain>
    </source>
</reference>
<evidence type="ECO:0000313" key="4">
    <source>
        <dbReference type="EMBL" id="HIU36087.1"/>
    </source>
</evidence>
<dbReference type="SUPFAM" id="SSF51735">
    <property type="entry name" value="NAD(P)-binding Rossmann-fold domains"/>
    <property type="match status" value="1"/>
</dbReference>
<dbReference type="PROSITE" id="PS51257">
    <property type="entry name" value="PROKAR_LIPOPROTEIN"/>
    <property type="match status" value="1"/>
</dbReference>
<dbReference type="GO" id="GO:0016491">
    <property type="term" value="F:oxidoreductase activity"/>
    <property type="evidence" value="ECO:0007669"/>
    <property type="project" value="UniProtKB-KW"/>
</dbReference>
<dbReference type="PANTHER" id="PTHR42879">
    <property type="entry name" value="3-OXOACYL-(ACYL-CARRIER-PROTEIN) REDUCTASE"/>
    <property type="match status" value="1"/>
</dbReference>
<dbReference type="PRINTS" id="PR00081">
    <property type="entry name" value="GDHRDH"/>
</dbReference>
<proteinExistence type="inferred from homology"/>
<evidence type="ECO:0000256" key="3">
    <source>
        <dbReference type="ARBA" id="ARBA00023221"/>
    </source>
</evidence>
<dbReference type="PANTHER" id="PTHR42879:SF2">
    <property type="entry name" value="3-OXOACYL-[ACYL-CARRIER-PROTEIN] REDUCTASE FABG"/>
    <property type="match status" value="1"/>
</dbReference>
<accession>A0A9D1LEU8</accession>
<dbReference type="PRINTS" id="PR00080">
    <property type="entry name" value="SDRFAMILY"/>
</dbReference>
<evidence type="ECO:0000256" key="2">
    <source>
        <dbReference type="ARBA" id="ARBA00023002"/>
    </source>
</evidence>
<dbReference type="AlphaFoldDB" id="A0A9D1LEU8"/>
<dbReference type="Pfam" id="PF13561">
    <property type="entry name" value="adh_short_C2"/>
    <property type="match status" value="1"/>
</dbReference>
<dbReference type="FunFam" id="3.40.50.720:FF:000173">
    <property type="entry name" value="3-oxoacyl-[acyl-carrier protein] reductase"/>
    <property type="match status" value="1"/>
</dbReference>
<dbReference type="NCBIfam" id="NF047420">
    <property type="entry name" value="EF_P_mod_YmfI"/>
    <property type="match status" value="1"/>
</dbReference>
<sequence>MEKVALVSGASGGIGAACCKRLAASGFCIAALYHKNESAAEALVRDITASGGKAAAFCCDIRDSGAVGDTVKAVQGTLGGVDVLVGCAGVSRQRLFQDITDEAWAKMRGVHLDGAFYLTRAVLPEMLRKKQGRIIHIASMWGETGGSCEVDYSAVKAGLIGLCRALAKEVAPSGITVNCVSPGAVDTPMLRALGEETCRLVEAEIPLGRLGTPEDVAGAVAFLASGDAAYITGQVLSVNGGLVI</sequence>
<gene>
    <name evidence="4" type="ORF">IAC53_05750</name>
</gene>
<organism evidence="4 5">
    <name type="scientific">Candidatus Fimenecus excrementigallinarum</name>
    <dbReference type="NCBI Taxonomy" id="2840816"/>
    <lineage>
        <taxon>Bacteria</taxon>
        <taxon>Bacillati</taxon>
        <taxon>Bacillota</taxon>
        <taxon>Clostridia</taxon>
        <taxon>Candidatus Fimenecus</taxon>
    </lineage>
</organism>
<dbReference type="InterPro" id="IPR036291">
    <property type="entry name" value="NAD(P)-bd_dom_sf"/>
</dbReference>
<keyword evidence="3" id="KW-0753">Steroid metabolism</keyword>
<keyword evidence="3" id="KW-0443">Lipid metabolism</keyword>